<gene>
    <name evidence="2" type="ORF">JKP88DRAFT_273031</name>
</gene>
<evidence type="ECO:0000313" key="3">
    <source>
        <dbReference type="Proteomes" id="UP000664859"/>
    </source>
</evidence>
<feature type="region of interest" description="Disordered" evidence="1">
    <location>
        <begin position="601"/>
        <end position="632"/>
    </location>
</feature>
<dbReference type="EMBL" id="JAFCMP010000223">
    <property type="protein sequence ID" value="KAG5183060.1"/>
    <property type="molecule type" value="Genomic_DNA"/>
</dbReference>
<feature type="compositionally biased region" description="Low complexity" evidence="1">
    <location>
        <begin position="694"/>
        <end position="711"/>
    </location>
</feature>
<dbReference type="AlphaFoldDB" id="A0A835YX70"/>
<name>A0A835YX70_9STRA</name>
<keyword evidence="3" id="KW-1185">Reference proteome</keyword>
<proteinExistence type="predicted"/>
<dbReference type="Proteomes" id="UP000664859">
    <property type="component" value="Unassembled WGS sequence"/>
</dbReference>
<reference evidence="2" key="1">
    <citation type="submission" date="2021-02" db="EMBL/GenBank/DDBJ databases">
        <title>First Annotated Genome of the Yellow-green Alga Tribonema minus.</title>
        <authorList>
            <person name="Mahan K.M."/>
        </authorList>
    </citation>
    <scope>NUCLEOTIDE SEQUENCE</scope>
    <source>
        <strain evidence="2">UTEX B ZZ1240</strain>
    </source>
</reference>
<organism evidence="2 3">
    <name type="scientific">Tribonema minus</name>
    <dbReference type="NCBI Taxonomy" id="303371"/>
    <lineage>
        <taxon>Eukaryota</taxon>
        <taxon>Sar</taxon>
        <taxon>Stramenopiles</taxon>
        <taxon>Ochrophyta</taxon>
        <taxon>PX clade</taxon>
        <taxon>Xanthophyceae</taxon>
        <taxon>Tribonematales</taxon>
        <taxon>Tribonemataceae</taxon>
        <taxon>Tribonema</taxon>
    </lineage>
</organism>
<sequence length="881" mass="93843">MTKACSARTAGSATLTMQLYPAGGRGRVPAPPPQNPSLRPRNVCWHDCQPFDWEPCMIPEFFDKAREVHYGRGCFCSWDCAKAYCLSKGCRGGTVTAIALLANKVRRVPAGTRHGMATALLLRNLPARERLCMFGGDLTSLQYRAGSTRVDGTIIGGVASDQLPPRQRLPSFMENKGVVLVPCVAVDGEPRCSAARQGATIEATGAPRQTHRQRLPGEDSIRQRLQQRRPPGSRAQVTLDSSMGIVGGADVASGGRRAPALMTGQLISRLPMRERVAAFCGTGTERCGIERLQNGSTPPRSQPSLVAAAAAAAAAALSPCCPSLPSPPERLPADISNAPSVSAWCAAEDLADADVHAPDAAPHFHRECVQMLDSNAAPAADMAWRTEAGLIWDYRGVYARTSPYFLAMVRHGVEEPLSSLASPPPCSRDPCLVVPSNKMEYIRDPKMLRMLRAYCHTGAVLYGKREGAMALLRRYLMCDAYGLHRAAAVVSSALMARLEPSSALAVFDAISGTTMEGSELAAGVAAYIRSRAVDVLCRGSCTKLSDRCVCLLAGELAGDDVNGSEADLMDALYGMCLRRCKQDRESAAQLFFRRWDDGDAGAERGGEEASRPEKRRRTLSLSGPASGPVLDPASGSASEALGVCGGVSLWDCVRPSGLSAQSVVAFRATHPGALPDTFLMDLVQSALGGGQREAGPQAGSQAGPQAGPQAAPRTRLLVTAFPRHVPSPPRRGESFAWPVPAEPGSGPSYYVAIPYRKGDSVRSPPLWCGGRALLQLEVVFGAVHVSATALSSPGMAGVSHALTAQLEAANFRHDRWRRQMLRARTEGDPECESEGTAPRLLSAATLCEAGYLFDPARHPQEAAQETPVSDPHLLLRLSICD</sequence>
<feature type="region of interest" description="Disordered" evidence="1">
    <location>
        <begin position="198"/>
        <end position="236"/>
    </location>
</feature>
<accession>A0A835YX70</accession>
<evidence type="ECO:0000256" key="1">
    <source>
        <dbReference type="SAM" id="MobiDB-lite"/>
    </source>
</evidence>
<feature type="region of interest" description="Disordered" evidence="1">
    <location>
        <begin position="689"/>
        <end position="711"/>
    </location>
</feature>
<protein>
    <submittedName>
        <fullName evidence="2">Uncharacterized protein</fullName>
    </submittedName>
</protein>
<dbReference type="OrthoDB" id="2021094at2759"/>
<comment type="caution">
    <text evidence="2">The sequence shown here is derived from an EMBL/GenBank/DDBJ whole genome shotgun (WGS) entry which is preliminary data.</text>
</comment>
<evidence type="ECO:0000313" key="2">
    <source>
        <dbReference type="EMBL" id="KAG5183060.1"/>
    </source>
</evidence>
<feature type="compositionally biased region" description="Basic and acidic residues" evidence="1">
    <location>
        <begin position="601"/>
        <end position="612"/>
    </location>
</feature>